<comment type="caution">
    <text evidence="4">The sequence shown here is derived from an EMBL/GenBank/DDBJ whole genome shotgun (WGS) entry which is preliminary data.</text>
</comment>
<keyword evidence="5" id="KW-1185">Reference proteome</keyword>
<dbReference type="Gene3D" id="3.40.50.360">
    <property type="match status" value="1"/>
</dbReference>
<dbReference type="Proteomes" id="UP001065549">
    <property type="component" value="Unassembled WGS sequence"/>
</dbReference>
<dbReference type="GO" id="GO:0016491">
    <property type="term" value="F:oxidoreductase activity"/>
    <property type="evidence" value="ECO:0007669"/>
    <property type="project" value="InterPro"/>
</dbReference>
<dbReference type="AlphaFoldDB" id="A0A9J6QV18"/>
<evidence type="ECO:0000256" key="2">
    <source>
        <dbReference type="ARBA" id="ARBA00022643"/>
    </source>
</evidence>
<keyword evidence="2" id="KW-0288">FMN</keyword>
<accession>A0A9J6QV18</accession>
<keyword evidence="1" id="KW-0285">Flavoprotein</keyword>
<dbReference type="InterPro" id="IPR051796">
    <property type="entry name" value="ISF_SsuE-like"/>
</dbReference>
<dbReference type="PANTHER" id="PTHR43278">
    <property type="entry name" value="NAD(P)H-DEPENDENT FMN-CONTAINING OXIDOREDUCTASE YWQN-RELATED"/>
    <property type="match status" value="1"/>
</dbReference>
<reference evidence="4" key="1">
    <citation type="submission" date="2022-09" db="EMBL/GenBank/DDBJ databases">
        <title>Culturomic study of gut microbiota in children with autism spectrum disorder.</title>
        <authorList>
            <person name="Efimov B.A."/>
            <person name="Chaplin A.V."/>
            <person name="Sokolova S.R."/>
            <person name="Pikina A.P."/>
            <person name="Korzhanova M."/>
            <person name="Belova V."/>
            <person name="Korostin D."/>
        </authorList>
    </citation>
    <scope>NUCLEOTIDE SEQUENCE</scope>
    <source>
        <strain evidence="4">ASD5510</strain>
    </source>
</reference>
<dbReference type="Pfam" id="PF03358">
    <property type="entry name" value="FMN_red"/>
    <property type="match status" value="1"/>
</dbReference>
<dbReference type="EMBL" id="JAOSHN010000006">
    <property type="protein sequence ID" value="MCU7379692.1"/>
    <property type="molecule type" value="Genomic_DNA"/>
</dbReference>
<protein>
    <submittedName>
        <fullName evidence="4">Flavodoxin family protein</fullName>
    </submittedName>
</protein>
<proteinExistence type="predicted"/>
<evidence type="ECO:0000256" key="1">
    <source>
        <dbReference type="ARBA" id="ARBA00022630"/>
    </source>
</evidence>
<organism evidence="4 5">
    <name type="scientific">Hominibacterium faecale</name>
    <dbReference type="NCBI Taxonomy" id="2839743"/>
    <lineage>
        <taxon>Bacteria</taxon>
        <taxon>Bacillati</taxon>
        <taxon>Bacillota</taxon>
        <taxon>Clostridia</taxon>
        <taxon>Peptostreptococcales</taxon>
        <taxon>Anaerovoracaceae</taxon>
        <taxon>Hominibacterium</taxon>
    </lineage>
</organism>
<dbReference type="InterPro" id="IPR005025">
    <property type="entry name" value="FMN_Rdtase-like_dom"/>
</dbReference>
<evidence type="ECO:0000313" key="5">
    <source>
        <dbReference type="Proteomes" id="UP001065549"/>
    </source>
</evidence>
<feature type="domain" description="NADPH-dependent FMN reductase-like" evidence="3">
    <location>
        <begin position="1"/>
        <end position="145"/>
    </location>
</feature>
<name>A0A9J6QV18_9FIRM</name>
<evidence type="ECO:0000259" key="3">
    <source>
        <dbReference type="Pfam" id="PF03358"/>
    </source>
</evidence>
<gene>
    <name evidence="4" type="ORF">OBO34_15205</name>
</gene>
<dbReference type="RefSeq" id="WP_253020898.1">
    <property type="nucleotide sequence ID" value="NZ_JAJAGH010000013.1"/>
</dbReference>
<evidence type="ECO:0000313" key="4">
    <source>
        <dbReference type="EMBL" id="MCU7379692.1"/>
    </source>
</evidence>
<dbReference type="PANTHER" id="PTHR43278:SF4">
    <property type="entry name" value="NAD(P)H-DEPENDENT FMN-CONTAINING OXIDOREDUCTASE YWQN-RELATED"/>
    <property type="match status" value="1"/>
</dbReference>
<dbReference type="SUPFAM" id="SSF52218">
    <property type="entry name" value="Flavoproteins"/>
    <property type="match status" value="1"/>
</dbReference>
<sequence>MKVMMINGSPNEKGCTYTALLQCKKGLEEMGVDANIVHIGREPVYSCSACFGCEETGRCVHDDICNNMLALAEQSVGIIVGSPVYFAGPTGAICSLLERMFFANSDVLKGKPAAAVVSCRRSGSTAAFDRLNKFFAYNNMPIVTSQNCWNGVHGITPDEVMQDAEGMQTMRILGRNMAWLIKTMHGSNIKMPSEEEYIETSFIRD</sequence>
<dbReference type="InterPro" id="IPR029039">
    <property type="entry name" value="Flavoprotein-like_sf"/>
</dbReference>